<dbReference type="EMBL" id="MJEQ01037185">
    <property type="protein sequence ID" value="OIT04950.1"/>
    <property type="molecule type" value="Genomic_DNA"/>
</dbReference>
<accession>A0A1J6IJ89</accession>
<evidence type="ECO:0000313" key="2">
    <source>
        <dbReference type="Proteomes" id="UP000187609"/>
    </source>
</evidence>
<name>A0A1J6IJ89_NICAT</name>
<gene>
    <name evidence="1" type="ORF">A4A49_65380</name>
</gene>
<dbReference type="Gramene" id="OIT04950">
    <property type="protein sequence ID" value="OIT04950"/>
    <property type="gene ID" value="A4A49_65380"/>
</dbReference>
<evidence type="ECO:0000313" key="1">
    <source>
        <dbReference type="EMBL" id="OIT04950.1"/>
    </source>
</evidence>
<protein>
    <submittedName>
        <fullName evidence="1">Uncharacterized protein</fullName>
    </submittedName>
</protein>
<comment type="caution">
    <text evidence="1">The sequence shown here is derived from an EMBL/GenBank/DDBJ whole genome shotgun (WGS) entry which is preliminary data.</text>
</comment>
<sequence length="133" mass="15128">MKGYKVKTAKTHQVLACQSWKSLLQLSPSPACNNVIWYMSHSLAKDEIWSLELQACFSPSHKVEMYHILARMLQSGDMARRSSSLRNTLYVSRQAARRDVPSCFCTLLKTCKIRKDFGALGANKMTLLQIQCK</sequence>
<proteinExistence type="predicted"/>
<organism evidence="1 2">
    <name type="scientific">Nicotiana attenuata</name>
    <name type="common">Coyote tobacco</name>
    <dbReference type="NCBI Taxonomy" id="49451"/>
    <lineage>
        <taxon>Eukaryota</taxon>
        <taxon>Viridiplantae</taxon>
        <taxon>Streptophyta</taxon>
        <taxon>Embryophyta</taxon>
        <taxon>Tracheophyta</taxon>
        <taxon>Spermatophyta</taxon>
        <taxon>Magnoliopsida</taxon>
        <taxon>eudicotyledons</taxon>
        <taxon>Gunneridae</taxon>
        <taxon>Pentapetalae</taxon>
        <taxon>asterids</taxon>
        <taxon>lamiids</taxon>
        <taxon>Solanales</taxon>
        <taxon>Solanaceae</taxon>
        <taxon>Nicotianoideae</taxon>
        <taxon>Nicotianeae</taxon>
        <taxon>Nicotiana</taxon>
    </lineage>
</organism>
<keyword evidence="2" id="KW-1185">Reference proteome</keyword>
<dbReference type="Proteomes" id="UP000187609">
    <property type="component" value="Unassembled WGS sequence"/>
</dbReference>
<reference evidence="1" key="1">
    <citation type="submission" date="2016-11" db="EMBL/GenBank/DDBJ databases">
        <title>The genome of Nicotiana attenuata.</title>
        <authorList>
            <person name="Xu S."/>
            <person name="Brockmoeller T."/>
            <person name="Gaquerel E."/>
            <person name="Navarro A."/>
            <person name="Kuhl H."/>
            <person name="Gase K."/>
            <person name="Ling Z."/>
            <person name="Zhou W."/>
            <person name="Kreitzer C."/>
            <person name="Stanke M."/>
            <person name="Tang H."/>
            <person name="Lyons E."/>
            <person name="Pandey P."/>
            <person name="Pandey S.P."/>
            <person name="Timmermann B."/>
            <person name="Baldwin I.T."/>
        </authorList>
    </citation>
    <scope>NUCLEOTIDE SEQUENCE [LARGE SCALE GENOMIC DNA]</scope>
    <source>
        <strain evidence="1">UT</strain>
    </source>
</reference>
<dbReference type="AlphaFoldDB" id="A0A1J6IJ89"/>